<dbReference type="InterPro" id="IPR043504">
    <property type="entry name" value="Peptidase_S1_PA_chymotrypsin"/>
</dbReference>
<dbReference type="InterPro" id="IPR009003">
    <property type="entry name" value="Peptidase_S1_PA"/>
</dbReference>
<feature type="domain" description="Peptidase S1" evidence="6">
    <location>
        <begin position="139"/>
        <end position="383"/>
    </location>
</feature>
<dbReference type="Pfam" id="PF00089">
    <property type="entry name" value="Trypsin"/>
    <property type="match status" value="1"/>
</dbReference>
<proteinExistence type="predicted"/>
<keyword evidence="4" id="KW-1015">Disulfide bond</keyword>
<evidence type="ECO:0000256" key="5">
    <source>
        <dbReference type="SAM" id="Phobius"/>
    </source>
</evidence>
<keyword evidence="1" id="KW-0645">Protease</keyword>
<evidence type="ECO:0000259" key="6">
    <source>
        <dbReference type="PROSITE" id="PS50240"/>
    </source>
</evidence>
<evidence type="ECO:0000256" key="3">
    <source>
        <dbReference type="ARBA" id="ARBA00022825"/>
    </source>
</evidence>
<dbReference type="PANTHER" id="PTHR24276">
    <property type="entry name" value="POLYSERASE-RELATED"/>
    <property type="match status" value="1"/>
</dbReference>
<evidence type="ECO:0000256" key="2">
    <source>
        <dbReference type="ARBA" id="ARBA00022801"/>
    </source>
</evidence>
<protein>
    <recommendedName>
        <fullName evidence="6">Peptidase S1 domain-containing protein</fullName>
    </recommendedName>
</protein>
<comment type="caution">
    <text evidence="7">The sequence shown here is derived from an EMBL/GenBank/DDBJ whole genome shotgun (WGS) entry which is preliminary data.</text>
</comment>
<dbReference type="Gene3D" id="2.40.10.10">
    <property type="entry name" value="Trypsin-like serine proteases"/>
    <property type="match status" value="1"/>
</dbReference>
<organism evidence="7 8">
    <name type="scientific">Pieris macdunnoughi</name>
    <dbReference type="NCBI Taxonomy" id="345717"/>
    <lineage>
        <taxon>Eukaryota</taxon>
        <taxon>Metazoa</taxon>
        <taxon>Ecdysozoa</taxon>
        <taxon>Arthropoda</taxon>
        <taxon>Hexapoda</taxon>
        <taxon>Insecta</taxon>
        <taxon>Pterygota</taxon>
        <taxon>Neoptera</taxon>
        <taxon>Endopterygota</taxon>
        <taxon>Lepidoptera</taxon>
        <taxon>Glossata</taxon>
        <taxon>Ditrysia</taxon>
        <taxon>Papilionoidea</taxon>
        <taxon>Pieridae</taxon>
        <taxon>Pierinae</taxon>
        <taxon>Pieris</taxon>
    </lineage>
</organism>
<keyword evidence="5" id="KW-1133">Transmembrane helix</keyword>
<dbReference type="Proteomes" id="UP000663880">
    <property type="component" value="Unassembled WGS sequence"/>
</dbReference>
<dbReference type="InterPro" id="IPR050430">
    <property type="entry name" value="Peptidase_S1"/>
</dbReference>
<keyword evidence="3" id="KW-0720">Serine protease</keyword>
<reference evidence="7" key="1">
    <citation type="submission" date="2021-02" db="EMBL/GenBank/DDBJ databases">
        <authorList>
            <person name="Steward A R."/>
        </authorList>
    </citation>
    <scope>NUCLEOTIDE SEQUENCE</scope>
</reference>
<dbReference type="EMBL" id="CAJOBZ010000012">
    <property type="protein sequence ID" value="CAF4838315.1"/>
    <property type="molecule type" value="Genomic_DNA"/>
</dbReference>
<dbReference type="OrthoDB" id="6159137at2759"/>
<accession>A0A821RA30</accession>
<sequence length="466" mass="51449">MCNACCAQFRGWCKAFTRTEVYLSLAQAALLVGFIAFLIFLTLHFIACSKKDISRYSTSEISTSNEIQEFELSTKSLFSTSSKKNSKNVDCTWNPSHTTDAVTHYFTKHIETAPTVQLEHMNYADQKPIMKEITDSDGIIDTNRKDFVLALVKIKPPLNLVFGCILTVVNKFWSLTAASCIESIEEVDSLDSFVIMENFGEIKHGPVHSVSDINIHPLYQGTNKSYDLTAIKSEDKINIPKVAQLPKALDYLLINLGEGLNILGFGKFRSIDKTSISRGVRSVFINIVPLIKCDSGDNMWSLRHLSRGEAVPRSECEAVGRPMCAAAPRESNGACNYCAGAPLLRGKILLGIMSDNKHCGLSCEPNLYVNLAAMRDWLDSNDRLNQRVNDTNKLQRQLSLNLNKKHACASEIWIVYGVVMMMAVNKGLVACSVVMAALVAGALTVSVFQFITAAANDTNTDAYESI</sequence>
<name>A0A821RA30_9NEOP</name>
<dbReference type="SMART" id="SM00020">
    <property type="entry name" value="Tryp_SPc"/>
    <property type="match status" value="1"/>
</dbReference>
<dbReference type="GO" id="GO:0006508">
    <property type="term" value="P:proteolysis"/>
    <property type="evidence" value="ECO:0007669"/>
    <property type="project" value="UniProtKB-KW"/>
</dbReference>
<gene>
    <name evidence="7" type="ORF">PMACD_LOCUS5894</name>
</gene>
<feature type="transmembrane region" description="Helical" evidence="5">
    <location>
        <begin position="428"/>
        <end position="451"/>
    </location>
</feature>
<keyword evidence="5" id="KW-0472">Membrane</keyword>
<evidence type="ECO:0000256" key="4">
    <source>
        <dbReference type="ARBA" id="ARBA00023157"/>
    </source>
</evidence>
<evidence type="ECO:0000313" key="8">
    <source>
        <dbReference type="Proteomes" id="UP000663880"/>
    </source>
</evidence>
<keyword evidence="2" id="KW-0378">Hydrolase</keyword>
<dbReference type="GO" id="GO:0004252">
    <property type="term" value="F:serine-type endopeptidase activity"/>
    <property type="evidence" value="ECO:0007669"/>
    <property type="project" value="InterPro"/>
</dbReference>
<dbReference type="AlphaFoldDB" id="A0A821RA30"/>
<dbReference type="PANTHER" id="PTHR24276:SF98">
    <property type="entry name" value="FI18310P1-RELATED"/>
    <property type="match status" value="1"/>
</dbReference>
<feature type="transmembrane region" description="Helical" evidence="5">
    <location>
        <begin position="25"/>
        <end position="47"/>
    </location>
</feature>
<dbReference type="InterPro" id="IPR001254">
    <property type="entry name" value="Trypsin_dom"/>
</dbReference>
<dbReference type="SUPFAM" id="SSF50494">
    <property type="entry name" value="Trypsin-like serine proteases"/>
    <property type="match status" value="1"/>
</dbReference>
<keyword evidence="8" id="KW-1185">Reference proteome</keyword>
<evidence type="ECO:0000256" key="1">
    <source>
        <dbReference type="ARBA" id="ARBA00022670"/>
    </source>
</evidence>
<evidence type="ECO:0000313" key="7">
    <source>
        <dbReference type="EMBL" id="CAF4838315.1"/>
    </source>
</evidence>
<keyword evidence="5" id="KW-0812">Transmembrane</keyword>
<dbReference type="PROSITE" id="PS50240">
    <property type="entry name" value="TRYPSIN_DOM"/>
    <property type="match status" value="1"/>
</dbReference>